<name>W7IXJ7_9PSEU</name>
<keyword evidence="2" id="KW-1185">Reference proteome</keyword>
<proteinExistence type="predicted"/>
<gene>
    <name evidence="1" type="ORF">UO65_6000</name>
</gene>
<dbReference type="NCBIfam" id="NF047352">
    <property type="entry name" value="P_loop_sacsin"/>
    <property type="match status" value="1"/>
</dbReference>
<dbReference type="STRING" id="909613.UO65_6000"/>
<accession>W7IXJ7</accession>
<dbReference type="PATRIC" id="fig|909613.9.peg.6001"/>
<evidence type="ECO:0000313" key="1">
    <source>
        <dbReference type="EMBL" id="EWC58749.1"/>
    </source>
</evidence>
<comment type="caution">
    <text evidence="1">The sequence shown here is derived from an EMBL/GenBank/DDBJ whole genome shotgun (WGS) entry which is preliminary data.</text>
</comment>
<reference evidence="1 2" key="1">
    <citation type="journal article" date="2014" name="Genome Announc.">
        <title>Draft Genome Sequence of the Antitrypanosomally Active Sponge-Associated Bacterium Actinokineospora sp. Strain EG49.</title>
        <authorList>
            <person name="Harjes J."/>
            <person name="Ryu T."/>
            <person name="Abdelmohsen U.R."/>
            <person name="Moitinho-Silva L."/>
            <person name="Horn H."/>
            <person name="Ravasi T."/>
            <person name="Hentschel U."/>
        </authorList>
    </citation>
    <scope>NUCLEOTIDE SEQUENCE [LARGE SCALE GENOMIC DNA]</scope>
    <source>
        <strain evidence="1 2">EG49</strain>
    </source>
</reference>
<dbReference type="InterPro" id="IPR036890">
    <property type="entry name" value="HATPase_C_sf"/>
</dbReference>
<dbReference type="OrthoDB" id="3201966at2"/>
<evidence type="ECO:0008006" key="3">
    <source>
        <dbReference type="Google" id="ProtNLM"/>
    </source>
</evidence>
<protein>
    <recommendedName>
        <fullName evidence="3">Molecular chaperone Hsp90</fullName>
    </recommendedName>
</protein>
<evidence type="ECO:0000313" key="2">
    <source>
        <dbReference type="Proteomes" id="UP000019277"/>
    </source>
</evidence>
<dbReference type="RefSeq" id="WP_035289070.1">
    <property type="nucleotide sequence ID" value="NZ_AYXG01000230.1"/>
</dbReference>
<sequence>MSATPDPFGTEALRTSVLTAWSSSPTRFREDANAEEDLYLGGYRDRLLVELAQNAADAADGGGTLRLALVDGELRAANTGRPLDADGVTALASLRASAKRPSQGVGQFGVGFAAVLAVTDAPRVVTAGGGVAFSAERTRAQLAGHPDLASRADGRGGRVPVLRLVWPTDGEVPPEGFATEVRLPLRSGVDGSALLAGFAAQAADLLLALPGLTRIEIGADTWSRVDAGESRLEVHGPGGVAGWLVHRVSGVLPDEVVAVLGVEAQERPQWSVGWAVRVDAQGVPLPLGDDVLHAPTPTDERLSLPARLIATLPIEPSRRRLRPGPAADAVLAEAARAYPDLVAMTPPEHRTALVPAVGFPLSEVDERLRGLLLSRLRQAAWLPAAGDQEPRWLPPARANVLDADGAGLADLVSAVLPDVAAGFLSAQPHAAALAALDVTRRGLGEVVESITGTTRPPRWWHDLYTALAPAVETDAAVRTELGALPVPLADGRTLPGPAGAIMVDDPELLELLTTAEVGALRVVHAQAAHPVLERLGARVGGPADLLDAGGLQDAVERSLDDVESGVDTRGLVSVVLRLTRDAGVRTGERPWLGALALPDSVGDWRRADELALPGSPLLDVLDDDAPVGVLAEEVAAEWPAHVLTALGVLDAFALVVDEAPTGPDHGLADEAQWWDARPEPPARVLAVRDLDLVTDEAWPRALGLLAAEPDTWRALHEPGGYTGWWIARNAVLAGHPPTDWRLPGAEDLAGLYDVVPDTGTDPRVLAAIGVRTALAVDDADDAEDLLIRLGDPDRGVHPGAVLRTHAALAEAVAEDLFDPADVRPPENTRTLAGTVAADCVVLDAPWLLAVLDEDQVVSAGPDFTLAEPLAELLDLELATDVVGADVVSAGEPVPWSELGAVAAACELLGVEPPEGNAVVHDKLVVRTSGGDHVVSWWVADGVPHCADTPEALARALAWTTDRWSERHLLTALIEEPAHYLT</sequence>
<dbReference type="eggNOG" id="COG3225">
    <property type="taxonomic scope" value="Bacteria"/>
</dbReference>
<organism evidence="1 2">
    <name type="scientific">Actinokineospora spheciospongiae</name>
    <dbReference type="NCBI Taxonomy" id="909613"/>
    <lineage>
        <taxon>Bacteria</taxon>
        <taxon>Bacillati</taxon>
        <taxon>Actinomycetota</taxon>
        <taxon>Actinomycetes</taxon>
        <taxon>Pseudonocardiales</taxon>
        <taxon>Pseudonocardiaceae</taxon>
        <taxon>Actinokineospora</taxon>
    </lineage>
</organism>
<dbReference type="Proteomes" id="UP000019277">
    <property type="component" value="Unassembled WGS sequence"/>
</dbReference>
<dbReference type="EMBL" id="AYXG01000230">
    <property type="protein sequence ID" value="EWC58749.1"/>
    <property type="molecule type" value="Genomic_DNA"/>
</dbReference>
<dbReference type="SUPFAM" id="SSF55874">
    <property type="entry name" value="ATPase domain of HSP90 chaperone/DNA topoisomerase II/histidine kinase"/>
    <property type="match status" value="1"/>
</dbReference>
<dbReference type="AlphaFoldDB" id="W7IXJ7"/>